<reference evidence="3 4" key="1">
    <citation type="submission" date="2017-07" db="EMBL/GenBank/DDBJ databases">
        <title>Mechanisms for carbon and nitrogen cycling indicate functional differentiation within the Candidate Phyla Radiation.</title>
        <authorList>
            <person name="Danczak R.E."/>
            <person name="Johnston M.D."/>
            <person name="Kenah C."/>
            <person name="Slattery M."/>
            <person name="Wrighton K.C."/>
            <person name="Wilkins M.J."/>
        </authorList>
    </citation>
    <scope>NUCLEOTIDE SEQUENCE [LARGE SCALE GENOMIC DNA]</scope>
    <source>
        <strain evidence="3">Licking1014_2</strain>
    </source>
</reference>
<proteinExistence type="predicted"/>
<dbReference type="InterPro" id="IPR023631">
    <property type="entry name" value="Amidase_dom"/>
</dbReference>
<gene>
    <name evidence="3" type="ORF">CEN88_450</name>
</gene>
<evidence type="ECO:0000256" key="1">
    <source>
        <dbReference type="SAM" id="MobiDB-lite"/>
    </source>
</evidence>
<dbReference type="Gene3D" id="3.90.1300.10">
    <property type="entry name" value="Amidase signature (AS) domain"/>
    <property type="match status" value="2"/>
</dbReference>
<dbReference type="SUPFAM" id="SSF75304">
    <property type="entry name" value="Amidase signature (AS) enzymes"/>
    <property type="match status" value="1"/>
</dbReference>
<evidence type="ECO:0000313" key="3">
    <source>
        <dbReference type="EMBL" id="TSC95626.1"/>
    </source>
</evidence>
<dbReference type="GO" id="GO:0016740">
    <property type="term" value="F:transferase activity"/>
    <property type="evidence" value="ECO:0007669"/>
    <property type="project" value="UniProtKB-KW"/>
</dbReference>
<sequence>MKIDYQKLLDRIKEEDKNIRAFLSLRKDLATENRAGALADIPIAIKANINIKGENCSTGAKILANYIAPYDATVIKKLKASGAVIVGLTNMDEFAMGSSTENSAFGATKNPRDLTRVPGGSSGGSAALATNVGDIKKVFSVIRGEDERDATSQTQNAKPKTQNHNSKLKTDKVKIGIPKGFVEQGLDDGVKAAW</sequence>
<evidence type="ECO:0000259" key="2">
    <source>
        <dbReference type="Pfam" id="PF01425"/>
    </source>
</evidence>
<evidence type="ECO:0000313" key="4">
    <source>
        <dbReference type="Proteomes" id="UP000318711"/>
    </source>
</evidence>
<feature type="region of interest" description="Disordered" evidence="1">
    <location>
        <begin position="103"/>
        <end position="125"/>
    </location>
</feature>
<organism evidence="3 4">
    <name type="scientific">Candidatus Berkelbacteria bacterium Licking1014_2</name>
    <dbReference type="NCBI Taxonomy" id="2017146"/>
    <lineage>
        <taxon>Bacteria</taxon>
        <taxon>Candidatus Berkelbacteria</taxon>
    </lineage>
</organism>
<dbReference type="Proteomes" id="UP000318711">
    <property type="component" value="Unassembled WGS sequence"/>
</dbReference>
<dbReference type="PANTHER" id="PTHR11895:SF151">
    <property type="entry name" value="GLUTAMYL-TRNA(GLN) AMIDOTRANSFERASE SUBUNIT A"/>
    <property type="match status" value="1"/>
</dbReference>
<dbReference type="InterPro" id="IPR000120">
    <property type="entry name" value="Amidase"/>
</dbReference>
<dbReference type="InterPro" id="IPR036928">
    <property type="entry name" value="AS_sf"/>
</dbReference>
<protein>
    <submittedName>
        <fullName evidence="3">Aspartyl-tRNA(Asn)/glutamyl-tRNA (Gln) amidotransferase subunit A</fullName>
    </submittedName>
</protein>
<keyword evidence="3" id="KW-0808">Transferase</keyword>
<feature type="domain" description="Amidase" evidence="2">
    <location>
        <begin position="26"/>
        <end position="128"/>
    </location>
</feature>
<accession>A0A554LRY1</accession>
<dbReference type="PANTHER" id="PTHR11895">
    <property type="entry name" value="TRANSAMIDASE"/>
    <property type="match status" value="1"/>
</dbReference>
<dbReference type="AlphaFoldDB" id="A0A554LRY1"/>
<dbReference type="EMBL" id="VMGL01000060">
    <property type="protein sequence ID" value="TSC95626.1"/>
    <property type="molecule type" value="Genomic_DNA"/>
</dbReference>
<feature type="region of interest" description="Disordered" evidence="1">
    <location>
        <begin position="146"/>
        <end position="172"/>
    </location>
</feature>
<name>A0A554LRY1_9BACT</name>
<dbReference type="Pfam" id="PF01425">
    <property type="entry name" value="Amidase"/>
    <property type="match status" value="1"/>
</dbReference>
<feature type="non-terminal residue" evidence="3">
    <location>
        <position position="194"/>
    </location>
</feature>
<comment type="caution">
    <text evidence="3">The sequence shown here is derived from an EMBL/GenBank/DDBJ whole genome shotgun (WGS) entry which is preliminary data.</text>
</comment>
<feature type="compositionally biased region" description="Polar residues" evidence="1">
    <location>
        <begin position="151"/>
        <end position="165"/>
    </location>
</feature>